<feature type="non-terminal residue" evidence="2">
    <location>
        <position position="64"/>
    </location>
</feature>
<dbReference type="InterPro" id="IPR051937">
    <property type="entry name" value="R3H_domain_containing"/>
</dbReference>
<dbReference type="AlphaFoldDB" id="A0A7K6Q8Q3"/>
<dbReference type="PROSITE" id="PS51673">
    <property type="entry name" value="SUZ"/>
    <property type="match status" value="1"/>
</dbReference>
<sequence length="64" mass="7582">YFGMDHNVDQTGKAVIINKTSNTRIPEQRFSEHIKDEKNAEFPQRFILKRDDTSMERDDNQVRA</sequence>
<evidence type="ECO:0000313" key="3">
    <source>
        <dbReference type="Proteomes" id="UP000580879"/>
    </source>
</evidence>
<protein>
    <submittedName>
        <fullName evidence="2">R3HD2 protein</fullName>
    </submittedName>
</protein>
<organism evidence="2 3">
    <name type="scientific">Climacteris rufus</name>
    <name type="common">rufous treecreeper</name>
    <dbReference type="NCBI Taxonomy" id="47695"/>
    <lineage>
        <taxon>Eukaryota</taxon>
        <taxon>Metazoa</taxon>
        <taxon>Chordata</taxon>
        <taxon>Craniata</taxon>
        <taxon>Vertebrata</taxon>
        <taxon>Euteleostomi</taxon>
        <taxon>Archelosauria</taxon>
        <taxon>Archosauria</taxon>
        <taxon>Dinosauria</taxon>
        <taxon>Saurischia</taxon>
        <taxon>Theropoda</taxon>
        <taxon>Coelurosauria</taxon>
        <taxon>Aves</taxon>
        <taxon>Neognathae</taxon>
        <taxon>Neoaves</taxon>
        <taxon>Telluraves</taxon>
        <taxon>Australaves</taxon>
        <taxon>Passeriformes</taxon>
        <taxon>Climacteridae</taxon>
        <taxon>Climacteris</taxon>
    </lineage>
</organism>
<keyword evidence="3" id="KW-1185">Reference proteome</keyword>
<accession>A0A7K6Q8Q3</accession>
<dbReference type="SUPFAM" id="SSF82708">
    <property type="entry name" value="R3H domain"/>
    <property type="match status" value="1"/>
</dbReference>
<feature type="non-terminal residue" evidence="2">
    <location>
        <position position="1"/>
    </location>
</feature>
<comment type="caution">
    <text evidence="2">The sequence shown here is derived from an EMBL/GenBank/DDBJ whole genome shotgun (WGS) entry which is preliminary data.</text>
</comment>
<dbReference type="Gene3D" id="3.30.1370.50">
    <property type="entry name" value="R3H-like domain"/>
    <property type="match status" value="1"/>
</dbReference>
<dbReference type="OrthoDB" id="278430at2759"/>
<dbReference type="GO" id="GO:0003676">
    <property type="term" value="F:nucleic acid binding"/>
    <property type="evidence" value="ECO:0007669"/>
    <property type="project" value="InterPro"/>
</dbReference>
<dbReference type="InterPro" id="IPR024771">
    <property type="entry name" value="SUZ"/>
</dbReference>
<gene>
    <name evidence="2" type="primary">R3hdm2_0</name>
    <name evidence="2" type="ORF">CLIRUF_R14818</name>
</gene>
<reference evidence="2 3" key="1">
    <citation type="submission" date="2019-09" db="EMBL/GenBank/DDBJ databases">
        <title>Bird 10,000 Genomes (B10K) Project - Family phase.</title>
        <authorList>
            <person name="Zhang G."/>
        </authorList>
    </citation>
    <scope>NUCLEOTIDE SEQUENCE [LARGE SCALE GENOMIC DNA]</scope>
    <source>
        <strain evidence="2">B10K-DU-029-53</strain>
    </source>
</reference>
<dbReference type="PANTHER" id="PTHR15672:SF13">
    <property type="entry name" value="R3H DOMAIN-CONTAINING PROTEIN 2"/>
    <property type="match status" value="1"/>
</dbReference>
<evidence type="ECO:0000313" key="2">
    <source>
        <dbReference type="EMBL" id="NWW70082.1"/>
    </source>
</evidence>
<name>A0A7K6Q8Q3_9PASS</name>
<dbReference type="EMBL" id="VZRZ01000472">
    <property type="protein sequence ID" value="NWW70082.1"/>
    <property type="molecule type" value="Genomic_DNA"/>
</dbReference>
<proteinExistence type="predicted"/>
<feature type="domain" description="SUZ" evidence="1">
    <location>
        <begin position="24"/>
        <end position="64"/>
    </location>
</feature>
<dbReference type="Proteomes" id="UP000580879">
    <property type="component" value="Unassembled WGS sequence"/>
</dbReference>
<dbReference type="PANTHER" id="PTHR15672">
    <property type="entry name" value="CAMP-REGULATED PHOSPHOPROTEIN 21 RELATED R3H DOMAIN CONTAINING PROTEIN"/>
    <property type="match status" value="1"/>
</dbReference>
<evidence type="ECO:0000259" key="1">
    <source>
        <dbReference type="PROSITE" id="PS51673"/>
    </source>
</evidence>
<dbReference type="InterPro" id="IPR036867">
    <property type="entry name" value="R3H_dom_sf"/>
</dbReference>